<dbReference type="PANTHER" id="PTHR12979">
    <property type="entry name" value="CCR4-NOT TRANSCRIPTION COMPLEX SUBUNIT 10"/>
    <property type="match status" value="1"/>
</dbReference>
<feature type="region of interest" description="Disordered" evidence="3">
    <location>
        <begin position="92"/>
        <end position="112"/>
    </location>
</feature>
<keyword evidence="2" id="KW-0805">Transcription regulation</keyword>
<comment type="subcellular location">
    <subcellularLocation>
        <location evidence="2">Cytoplasm</location>
    </subcellularLocation>
    <subcellularLocation>
        <location evidence="2">Nucleus</location>
    </subcellularLocation>
</comment>
<keyword evidence="2" id="KW-0539">Nucleus</keyword>
<gene>
    <name evidence="5" type="primary">LOC102806888</name>
</gene>
<dbReference type="GeneID" id="102806888"/>
<accession>A0ABM0M188</accession>
<dbReference type="RefSeq" id="XP_006813779.1">
    <property type="nucleotide sequence ID" value="XM_006813716.1"/>
</dbReference>
<protein>
    <recommendedName>
        <fullName evidence="2">CCR4-NOT transcription complex subunit 10</fullName>
    </recommendedName>
</protein>
<keyword evidence="4" id="KW-1185">Reference proteome</keyword>
<dbReference type="PANTHER" id="PTHR12979:SF5">
    <property type="entry name" value="CCR4-NOT TRANSCRIPTION COMPLEX SUBUNIT 10"/>
    <property type="match status" value="1"/>
</dbReference>
<keyword evidence="2" id="KW-0943">RNA-mediated gene silencing</keyword>
<keyword evidence="2" id="KW-0810">Translation regulation</keyword>
<proteinExistence type="inferred from homology"/>
<feature type="compositionally biased region" description="Basic and acidic residues" evidence="3">
    <location>
        <begin position="92"/>
        <end position="105"/>
    </location>
</feature>
<dbReference type="InterPro" id="IPR039740">
    <property type="entry name" value="CNOT10"/>
</dbReference>
<name>A0ABM0M188_SACKO</name>
<reference evidence="5" key="1">
    <citation type="submission" date="2025-08" db="UniProtKB">
        <authorList>
            <consortium name="RefSeq"/>
        </authorList>
    </citation>
    <scope>IDENTIFICATION</scope>
    <source>
        <tissue evidence="5">Testes</tissue>
    </source>
</reference>
<keyword evidence="2" id="KW-0963">Cytoplasm</keyword>
<feature type="non-terminal residue" evidence="5">
    <location>
        <position position="1"/>
    </location>
</feature>
<keyword evidence="2" id="KW-0804">Transcription</keyword>
<evidence type="ECO:0000256" key="3">
    <source>
        <dbReference type="SAM" id="MobiDB-lite"/>
    </source>
</evidence>
<dbReference type="InterPro" id="IPR011990">
    <property type="entry name" value="TPR-like_helical_dom_sf"/>
</dbReference>
<sequence length="128" mass="14953">AQVYLEDVDNLEDIEHAILYYNHAVILYYLHQYKESARILEKLFQFIEPLDEVLVHKILFLLIEVYLCMYQPDKAVPGLAYLEKLVYGGNGKGDKASDNSKESSHRSPSPHQKYKLKLHMVRICLPKF</sequence>
<evidence type="ECO:0000256" key="2">
    <source>
        <dbReference type="RuleBase" id="RU367083"/>
    </source>
</evidence>
<evidence type="ECO:0000313" key="5">
    <source>
        <dbReference type="RefSeq" id="XP_006813779.1"/>
    </source>
</evidence>
<comment type="function">
    <text evidence="2">Component of the CCR4-NOT complex which is one of the major cellular mRNA deadenylases and is linked to various cellular processes including bulk mRNA degradation, miRNA-mediated repression, translational repression during translational initiation and general transcription regulation.</text>
</comment>
<evidence type="ECO:0000313" key="4">
    <source>
        <dbReference type="Proteomes" id="UP000694865"/>
    </source>
</evidence>
<evidence type="ECO:0000256" key="1">
    <source>
        <dbReference type="ARBA" id="ARBA00010080"/>
    </source>
</evidence>
<organism evidence="4 5">
    <name type="scientific">Saccoglossus kowalevskii</name>
    <name type="common">Acorn worm</name>
    <dbReference type="NCBI Taxonomy" id="10224"/>
    <lineage>
        <taxon>Eukaryota</taxon>
        <taxon>Metazoa</taxon>
        <taxon>Hemichordata</taxon>
        <taxon>Enteropneusta</taxon>
        <taxon>Harrimaniidae</taxon>
        <taxon>Saccoglossus</taxon>
    </lineage>
</organism>
<comment type="similarity">
    <text evidence="1 2">Belongs to the CNOT10 family.</text>
</comment>
<dbReference type="Proteomes" id="UP000694865">
    <property type="component" value="Unplaced"/>
</dbReference>
<dbReference type="SUPFAM" id="SSF48452">
    <property type="entry name" value="TPR-like"/>
    <property type="match status" value="1"/>
</dbReference>